<keyword evidence="3" id="KW-0560">Oxidoreductase</keyword>
<dbReference type="Pfam" id="PF05368">
    <property type="entry name" value="NmrA"/>
    <property type="match status" value="1"/>
</dbReference>
<dbReference type="EMBL" id="CM009302">
    <property type="protein sequence ID" value="PNT07703.1"/>
    <property type="molecule type" value="Genomic_DNA"/>
</dbReference>
<reference evidence="5 6" key="1">
    <citation type="journal article" date="2006" name="Science">
        <title>The genome of black cottonwood, Populus trichocarpa (Torr. &amp; Gray).</title>
        <authorList>
            <person name="Tuskan G.A."/>
            <person name="Difazio S."/>
            <person name="Jansson S."/>
            <person name="Bohlmann J."/>
            <person name="Grigoriev I."/>
            <person name="Hellsten U."/>
            <person name="Putnam N."/>
            <person name="Ralph S."/>
            <person name="Rombauts S."/>
            <person name="Salamov A."/>
            <person name="Schein J."/>
            <person name="Sterck L."/>
            <person name="Aerts A."/>
            <person name="Bhalerao R.R."/>
            <person name="Bhalerao R.P."/>
            <person name="Blaudez D."/>
            <person name="Boerjan W."/>
            <person name="Brun A."/>
            <person name="Brunner A."/>
            <person name="Busov V."/>
            <person name="Campbell M."/>
            <person name="Carlson J."/>
            <person name="Chalot M."/>
            <person name="Chapman J."/>
            <person name="Chen G.L."/>
            <person name="Cooper D."/>
            <person name="Coutinho P.M."/>
            <person name="Couturier J."/>
            <person name="Covert S."/>
            <person name="Cronk Q."/>
            <person name="Cunningham R."/>
            <person name="Davis J."/>
            <person name="Degroeve S."/>
            <person name="Dejardin A."/>
            <person name="Depamphilis C."/>
            <person name="Detter J."/>
            <person name="Dirks B."/>
            <person name="Dubchak I."/>
            <person name="Duplessis S."/>
            <person name="Ehlting J."/>
            <person name="Ellis B."/>
            <person name="Gendler K."/>
            <person name="Goodstein D."/>
            <person name="Gribskov M."/>
            <person name="Grimwood J."/>
            <person name="Groover A."/>
            <person name="Gunter L."/>
            <person name="Hamberger B."/>
            <person name="Heinze B."/>
            <person name="Helariutta Y."/>
            <person name="Henrissat B."/>
            <person name="Holligan D."/>
            <person name="Holt R."/>
            <person name="Huang W."/>
            <person name="Islam-Faridi N."/>
            <person name="Jones S."/>
            <person name="Jones-Rhoades M."/>
            <person name="Jorgensen R."/>
            <person name="Joshi C."/>
            <person name="Kangasjarvi J."/>
            <person name="Karlsson J."/>
            <person name="Kelleher C."/>
            <person name="Kirkpatrick R."/>
            <person name="Kirst M."/>
            <person name="Kohler A."/>
            <person name="Kalluri U."/>
            <person name="Larimer F."/>
            <person name="Leebens-Mack J."/>
            <person name="Leple J.C."/>
            <person name="Locascio P."/>
            <person name="Lou Y."/>
            <person name="Lucas S."/>
            <person name="Martin F."/>
            <person name="Montanini B."/>
            <person name="Napoli C."/>
            <person name="Nelson D.R."/>
            <person name="Nelson C."/>
            <person name="Nieminen K."/>
            <person name="Nilsson O."/>
            <person name="Pereda V."/>
            <person name="Peter G."/>
            <person name="Philippe R."/>
            <person name="Pilate G."/>
            <person name="Poliakov A."/>
            <person name="Razumovskaya J."/>
            <person name="Richardson P."/>
            <person name="Rinaldi C."/>
            <person name="Ritland K."/>
            <person name="Rouze P."/>
            <person name="Ryaboy D."/>
            <person name="Schmutz J."/>
            <person name="Schrader J."/>
            <person name="Segerman B."/>
            <person name="Shin H."/>
            <person name="Siddiqui A."/>
            <person name="Sterky F."/>
            <person name="Terry A."/>
            <person name="Tsai C.J."/>
            <person name="Uberbacher E."/>
            <person name="Unneberg P."/>
            <person name="Vahala J."/>
            <person name="Wall K."/>
            <person name="Wessler S."/>
            <person name="Yang G."/>
            <person name="Yin T."/>
            <person name="Douglas C."/>
            <person name="Marra M."/>
            <person name="Sandberg G."/>
            <person name="Van de Peer Y."/>
            <person name="Rokhsar D."/>
        </authorList>
    </citation>
    <scope>NUCLEOTIDE SEQUENCE [LARGE SCALE GENOMIC DNA]</scope>
    <source>
        <strain evidence="6">cv. Nisqually</strain>
        <strain evidence="5">Nisqually-1</strain>
    </source>
</reference>
<dbReference type="PANTHER" id="PTHR43349:SF9">
    <property type="entry name" value="PHENYLCOUMARAN BENZYLIC ETHER REDUCTASE-LIKE PROTEIN"/>
    <property type="match status" value="1"/>
</dbReference>
<evidence type="ECO:0000259" key="4">
    <source>
        <dbReference type="Pfam" id="PF05368"/>
    </source>
</evidence>
<evidence type="ECO:0000256" key="2">
    <source>
        <dbReference type="ARBA" id="ARBA00022857"/>
    </source>
</evidence>
<dbReference type="EMBL" id="CM009302">
    <property type="protein sequence ID" value="PNT07704.1"/>
    <property type="molecule type" value="Genomic_DNA"/>
</dbReference>
<dbReference type="SUPFAM" id="SSF51735">
    <property type="entry name" value="NAD(P)-binding Rossmann-fold domains"/>
    <property type="match status" value="1"/>
</dbReference>
<evidence type="ECO:0000313" key="5">
    <source>
        <dbReference type="EMBL" id="PNT07704.1"/>
    </source>
</evidence>
<evidence type="ECO:0000256" key="1">
    <source>
        <dbReference type="ARBA" id="ARBA00005725"/>
    </source>
</evidence>
<sequence length="318" mass="35728">MENGTSKILIFGGTGYLGKYMVKASVSMGHKTYVYARPITTQSSPAKIGIRKEFQAMGVTIVQGEFDEQEKLVSVLRHVDVVISTVAYPQVLDQLKIIEAIKVAGNIKRFFPSDFGVEEDRVTPLPPFEAFLEKKRKIRRATEEAGIPYTFVSANCFGAYFVNYLLRPHEQPQDISVYGSGEAKAVINYEEDIAMYTIKIADDPETCNRVVIYRPQKNIVTQLELISLWEKKTGKTFNRIYVPEDEIVKLSKTLPHPQNIPVSILHSLFVKGDMMGFELGEDDLEASGLYPDLEFRTSDQLLDIFLTSPPDPAAAAFE</sequence>
<dbReference type="GO" id="GO:0050664">
    <property type="term" value="F:oxidoreductase activity, acting on NAD(P)H, oxygen as acceptor"/>
    <property type="evidence" value="ECO:0000318"/>
    <property type="project" value="GO_Central"/>
</dbReference>
<gene>
    <name evidence="5" type="ORF">POPTR_013G103800</name>
</gene>
<dbReference type="InterPro" id="IPR036291">
    <property type="entry name" value="NAD(P)-bd_dom_sf"/>
</dbReference>
<dbReference type="InterPro" id="IPR008030">
    <property type="entry name" value="NmrA-like"/>
</dbReference>
<dbReference type="Gene3D" id="3.40.50.720">
    <property type="entry name" value="NAD(P)-binding Rossmann-like Domain"/>
    <property type="match status" value="1"/>
</dbReference>
<dbReference type="Proteomes" id="UP000006729">
    <property type="component" value="Chromosome 13"/>
</dbReference>
<keyword evidence="6" id="KW-1185">Reference proteome</keyword>
<dbReference type="GO" id="GO:0009807">
    <property type="term" value="P:lignan biosynthetic process"/>
    <property type="evidence" value="ECO:0000318"/>
    <property type="project" value="GO_Central"/>
</dbReference>
<keyword evidence="2" id="KW-0521">NADP</keyword>
<dbReference type="InterPro" id="IPR050608">
    <property type="entry name" value="NmrA-type/Isoflavone_red_sf"/>
</dbReference>
<dbReference type="AlphaFoldDB" id="A0A2K1Y3U6"/>
<comment type="similarity">
    <text evidence="1">Belongs to the NmrA-type oxidoreductase family. Isoflavone reductase subfamily.</text>
</comment>
<dbReference type="PANTHER" id="PTHR43349">
    <property type="entry name" value="PINORESINOL REDUCTASE-RELATED"/>
    <property type="match status" value="1"/>
</dbReference>
<name>A0A2K1Y3U6_POPTR</name>
<dbReference type="InterPro" id="IPR045312">
    <property type="entry name" value="PCBER-like"/>
</dbReference>
<dbReference type="InParanoid" id="A0A2K1Y3U6"/>
<protein>
    <recommendedName>
        <fullName evidence="4">NmrA-like domain-containing protein</fullName>
    </recommendedName>
</protein>
<organism evidence="5 6">
    <name type="scientific">Populus trichocarpa</name>
    <name type="common">Western balsam poplar</name>
    <name type="synonym">Populus balsamifera subsp. trichocarpa</name>
    <dbReference type="NCBI Taxonomy" id="3694"/>
    <lineage>
        <taxon>Eukaryota</taxon>
        <taxon>Viridiplantae</taxon>
        <taxon>Streptophyta</taxon>
        <taxon>Embryophyta</taxon>
        <taxon>Tracheophyta</taxon>
        <taxon>Spermatophyta</taxon>
        <taxon>Magnoliopsida</taxon>
        <taxon>eudicotyledons</taxon>
        <taxon>Gunneridae</taxon>
        <taxon>Pentapetalae</taxon>
        <taxon>rosids</taxon>
        <taxon>fabids</taxon>
        <taxon>Malpighiales</taxon>
        <taxon>Salicaceae</taxon>
        <taxon>Saliceae</taxon>
        <taxon>Populus</taxon>
    </lineage>
</organism>
<accession>A0A2K1Y3U6</accession>
<feature type="domain" description="NmrA-like" evidence="4">
    <location>
        <begin position="5"/>
        <end position="298"/>
    </location>
</feature>
<dbReference type="CDD" id="cd05259">
    <property type="entry name" value="PCBER_SDR_a"/>
    <property type="match status" value="1"/>
</dbReference>
<evidence type="ECO:0000256" key="3">
    <source>
        <dbReference type="ARBA" id="ARBA00023002"/>
    </source>
</evidence>
<evidence type="ECO:0000313" key="6">
    <source>
        <dbReference type="Proteomes" id="UP000006729"/>
    </source>
</evidence>
<reference evidence="5" key="2">
    <citation type="submission" date="2017-07" db="EMBL/GenBank/DDBJ databases">
        <title>WGS assembly of Populus trichocarpa.</title>
        <authorList>
            <person name="Tuskan G."/>
            <person name="Difazio S."/>
            <person name="Jansson S."/>
            <person name="Bohlmann J."/>
            <person name="Grigoriev I."/>
            <person name="Hellsten U."/>
            <person name="Putnam N."/>
            <person name="Ralph S."/>
            <person name="Rombauts S."/>
            <person name="Salamov A."/>
            <person name="Schein J."/>
            <person name="Sterck L."/>
            <person name="Aerts A."/>
            <person name="Bhalerao R."/>
            <person name="Bhalerao R."/>
            <person name="Blaudez D."/>
            <person name="Boerjan W."/>
            <person name="Brun A."/>
            <person name="Brunner A."/>
            <person name="Busov V."/>
            <person name="Campbell M."/>
            <person name="Carlson J."/>
            <person name="Chalot M."/>
            <person name="Chapman J."/>
            <person name="Chen G."/>
            <person name="Cooper D."/>
            <person name="Coutinho P."/>
            <person name="Couturier J."/>
            <person name="Covert S."/>
            <person name="Cronk Q."/>
            <person name="Cunningham R."/>
            <person name="Davis J."/>
            <person name="Degroeve S."/>
            <person name="Dejardin A."/>
            <person name="Depamphilis C."/>
            <person name="Detter J."/>
            <person name="Dirks B."/>
            <person name="Dubchak I."/>
            <person name="Duplessis S."/>
            <person name="Ehlting J."/>
            <person name="Ellis B."/>
            <person name="Gendler K."/>
            <person name="Goodstein D."/>
            <person name="Gribskov M."/>
            <person name="Grimwood J."/>
            <person name="Groover A."/>
            <person name="Gunter L."/>
            <person name="Hamberger B."/>
            <person name="Heinze B."/>
            <person name="Helariutta Y."/>
            <person name="Henrissat B."/>
            <person name="Holligan D."/>
            <person name="Holt R."/>
            <person name="Huang W."/>
            <person name="Islam-Faridi N."/>
            <person name="Jones S."/>
            <person name="Jones-Rhoades M."/>
            <person name="Jorgensen R."/>
            <person name="Joshi C."/>
            <person name="Kangasjarvi J."/>
            <person name="Karlsson J."/>
            <person name="Kelleher C."/>
            <person name="Kirkpatrick R."/>
            <person name="Kirst M."/>
            <person name="Kohler A."/>
            <person name="Kalluri U."/>
            <person name="Larimer F."/>
            <person name="Leebens-Mack J."/>
            <person name="Leple J."/>
            <person name="Locascio P."/>
            <person name="Lou Y."/>
            <person name="Lucas S."/>
            <person name="Martin F."/>
            <person name="Montanini B."/>
            <person name="Napoli C."/>
            <person name="Nelson D."/>
            <person name="Nelson C."/>
            <person name="Nieminen K."/>
            <person name="Nilsson O."/>
            <person name="Pereda V."/>
            <person name="Peter G."/>
            <person name="Philippe R."/>
            <person name="Pilate G."/>
            <person name="Poliakov A."/>
            <person name="Razumovskaya J."/>
            <person name="Richardson P."/>
            <person name="Rinaldi C."/>
            <person name="Ritland K."/>
            <person name="Rouze P."/>
            <person name="Ryaboy D."/>
            <person name="Schmutz J."/>
            <person name="Schrader J."/>
            <person name="Segerman B."/>
            <person name="Shin H."/>
            <person name="Siddiqui A."/>
            <person name="Sterky F."/>
            <person name="Terry A."/>
            <person name="Tsai C."/>
            <person name="Uberbacher E."/>
            <person name="Unneberg P."/>
            <person name="Vahala J."/>
            <person name="Wall K."/>
            <person name="Wessler S."/>
            <person name="Yang G."/>
            <person name="Yin T."/>
            <person name="Douglas C."/>
            <person name="Marra M."/>
            <person name="Sandberg G."/>
            <person name="Van De Peer Y."/>
            <person name="Rokhsar D."/>
        </authorList>
    </citation>
    <scope>NUCLEOTIDE SEQUENCE</scope>
    <source>
        <strain evidence="5">Nisqually-1</strain>
    </source>
</reference>
<proteinExistence type="inferred from homology"/>
<dbReference type="Gene3D" id="3.90.25.10">
    <property type="entry name" value="UDP-galactose 4-epimerase, domain 1"/>
    <property type="match status" value="1"/>
</dbReference>